<organism evidence="1 2">
    <name type="scientific">Pseudomonas kuykendallii</name>
    <dbReference type="NCBI Taxonomy" id="1007099"/>
    <lineage>
        <taxon>Bacteria</taxon>
        <taxon>Pseudomonadati</taxon>
        <taxon>Pseudomonadota</taxon>
        <taxon>Gammaproteobacteria</taxon>
        <taxon>Pseudomonadales</taxon>
        <taxon>Pseudomonadaceae</taxon>
        <taxon>Pseudomonas</taxon>
    </lineage>
</organism>
<protein>
    <submittedName>
        <fullName evidence="1">Uncharacterized protein</fullName>
    </submittedName>
</protein>
<dbReference type="OrthoDB" id="6897181at2"/>
<keyword evidence="2" id="KW-1185">Reference proteome</keyword>
<accession>A0A1H2VA09</accession>
<reference evidence="2" key="1">
    <citation type="submission" date="2016-10" db="EMBL/GenBank/DDBJ databases">
        <authorList>
            <person name="Varghese N."/>
            <person name="Submissions S."/>
        </authorList>
    </citation>
    <scope>NUCLEOTIDE SEQUENCE [LARGE SCALE GENOMIC DNA]</scope>
    <source>
        <strain evidence="2">NRRL B-59562</strain>
    </source>
</reference>
<evidence type="ECO:0000313" key="2">
    <source>
        <dbReference type="Proteomes" id="UP000243778"/>
    </source>
</evidence>
<evidence type="ECO:0000313" key="1">
    <source>
        <dbReference type="EMBL" id="SDW65135.1"/>
    </source>
</evidence>
<dbReference type="Proteomes" id="UP000243778">
    <property type="component" value="Unassembled WGS sequence"/>
</dbReference>
<dbReference type="AlphaFoldDB" id="A0A1H2VA09"/>
<proteinExistence type="predicted"/>
<dbReference type="RefSeq" id="WP_090225459.1">
    <property type="nucleotide sequence ID" value="NZ_CAURGU010000023.1"/>
</dbReference>
<dbReference type="EMBL" id="FNNU01000002">
    <property type="protein sequence ID" value="SDW65135.1"/>
    <property type="molecule type" value="Genomic_DNA"/>
</dbReference>
<gene>
    <name evidence="1" type="ORF">SAMN05216287_1176</name>
</gene>
<dbReference type="STRING" id="1007099.SAMN05216287_1176"/>
<sequence>MSETLELNLSDDQLQLLRRYHAHTGVSAEDYVIALLTQTRPTLEAVVEAFDEAGGDGEAVGRLFGSRMADVLREREANAR</sequence>
<name>A0A1H2VA09_9PSED</name>